<evidence type="ECO:0000313" key="2">
    <source>
        <dbReference type="EMBL" id="GAC28665.1"/>
    </source>
</evidence>
<evidence type="ECO:0000313" key="3">
    <source>
        <dbReference type="Proteomes" id="UP000006251"/>
    </source>
</evidence>
<evidence type="ECO:0000256" key="1">
    <source>
        <dbReference type="SAM" id="Phobius"/>
    </source>
</evidence>
<dbReference type="EMBL" id="BAEQ01000028">
    <property type="protein sequence ID" value="GAC28665.1"/>
    <property type="molecule type" value="Genomic_DNA"/>
</dbReference>
<protein>
    <submittedName>
        <fullName evidence="2">Uncharacterized protein</fullName>
    </submittedName>
</protein>
<keyword evidence="3" id="KW-1185">Reference proteome</keyword>
<keyword evidence="1" id="KW-0472">Membrane</keyword>
<keyword evidence="1" id="KW-0812">Transmembrane</keyword>
<sequence length="49" mass="5527">MDMVVMLRVQATNIFLNLSTKGLLNLVIYLLAELNRLLLSFSSARLVMS</sequence>
<name>K6ZZE7_9ALTE</name>
<dbReference type="STRING" id="1121922.GCA_000428905_01975"/>
<organism evidence="2 3">
    <name type="scientific">Brumicola pallidula DSM 14239 = ACAM 615</name>
    <dbReference type="NCBI Taxonomy" id="1121922"/>
    <lineage>
        <taxon>Bacteria</taxon>
        <taxon>Pseudomonadati</taxon>
        <taxon>Pseudomonadota</taxon>
        <taxon>Gammaproteobacteria</taxon>
        <taxon>Alteromonadales</taxon>
        <taxon>Alteromonadaceae</taxon>
        <taxon>Brumicola</taxon>
    </lineage>
</organism>
<dbReference type="AlphaFoldDB" id="K6ZZE7"/>
<keyword evidence="1" id="KW-1133">Transmembrane helix</keyword>
<gene>
    <name evidence="2" type="ORF">GPAL_1803</name>
</gene>
<feature type="transmembrane region" description="Helical" evidence="1">
    <location>
        <begin position="12"/>
        <end position="32"/>
    </location>
</feature>
<reference evidence="3" key="1">
    <citation type="journal article" date="2014" name="Environ. Microbiol.">
        <title>Comparative genomics of the marine bacterial genus Glaciecola reveals the high degree of genomic diversity and genomic characteristic for cold adaptation.</title>
        <authorList>
            <person name="Qin Q.L."/>
            <person name="Xie B.B."/>
            <person name="Yu Y."/>
            <person name="Shu Y.L."/>
            <person name="Rong J.C."/>
            <person name="Zhang Y.J."/>
            <person name="Zhao D.L."/>
            <person name="Chen X.L."/>
            <person name="Zhang X.Y."/>
            <person name="Chen B."/>
            <person name="Zhou B.C."/>
            <person name="Zhang Y.Z."/>
        </authorList>
    </citation>
    <scope>NUCLEOTIDE SEQUENCE [LARGE SCALE GENOMIC DNA]</scope>
    <source>
        <strain evidence="3">ACAM 615</strain>
    </source>
</reference>
<proteinExistence type="predicted"/>
<dbReference type="Proteomes" id="UP000006251">
    <property type="component" value="Unassembled WGS sequence"/>
</dbReference>
<comment type="caution">
    <text evidence="2">The sequence shown here is derived from an EMBL/GenBank/DDBJ whole genome shotgun (WGS) entry which is preliminary data.</text>
</comment>
<accession>K6ZZE7</accession>